<feature type="compositionally biased region" description="Polar residues" evidence="1">
    <location>
        <begin position="383"/>
        <end position="392"/>
    </location>
</feature>
<feature type="compositionally biased region" description="Basic residues" evidence="1">
    <location>
        <begin position="395"/>
        <end position="405"/>
    </location>
</feature>
<dbReference type="InParanoid" id="A0A369K8Z2"/>
<organism evidence="2 3">
    <name type="scientific">Hypsizygus marmoreus</name>
    <name type="common">White beech mushroom</name>
    <name type="synonym">Agaricus marmoreus</name>
    <dbReference type="NCBI Taxonomy" id="39966"/>
    <lineage>
        <taxon>Eukaryota</taxon>
        <taxon>Fungi</taxon>
        <taxon>Dikarya</taxon>
        <taxon>Basidiomycota</taxon>
        <taxon>Agaricomycotina</taxon>
        <taxon>Agaricomycetes</taxon>
        <taxon>Agaricomycetidae</taxon>
        <taxon>Agaricales</taxon>
        <taxon>Tricholomatineae</taxon>
        <taxon>Lyophyllaceae</taxon>
        <taxon>Hypsizygus</taxon>
    </lineage>
</organism>
<evidence type="ECO:0000313" key="2">
    <source>
        <dbReference type="EMBL" id="RDB31061.1"/>
    </source>
</evidence>
<feature type="compositionally biased region" description="Low complexity" evidence="1">
    <location>
        <begin position="368"/>
        <end position="380"/>
    </location>
</feature>
<proteinExistence type="predicted"/>
<feature type="non-terminal residue" evidence="2">
    <location>
        <position position="1"/>
    </location>
</feature>
<sequence>SASNSFCLSSDLRSLIESTFELLQTYLLHNLQMILSDIAHATAQDLAKNPNLLLHKKGLEGTRTAFDGRVGSVIDNGQYFVISPNMAHVYLPPWGRNRETRVRMDGRFADDDYLVGLQPYLPQFCHYAAIPRQPKYTTDPLSIMWWIPTKKDFVYCSSNVISGLGKLDSAHLALLGQHIFSLQQRVDLFRKDSTFASQKKQPVLSLSTSLDHAYSHLESLPTSFRQVQFGVGLLQRCFLELTAHIDYLYIYHPIMTGQFPPATSVAHTIGAYVFDDVVVQEFVRVGLPVWIVKSFTYLHATRVDAVVSPLPPETWAVLEDAIPPYHPFFTGPATSPEKYHAFGTWARRIVGYPNPFADTAVPRPPAKPSSSSAPPHGSGPIRSKQSSATTSQPYPKKHPKPHAKPHGPAPIVGRNKFLELNSPLSPPPIIAWSYVFPDPGLFIGVTDPQKAARFIHNWLQYRQALIFRLSSGNSSAQPISPQLWRTLLNFGLDSQGMDGLSVKDKRRRELAELLGSCLGEGSIELSETSDSTTFWRERSLEVGALPSEDIIREILWELFELNFRFEFVTLDSRASRLHRNLDERQRSVMACFPGNYGGSLLVAEVSFADKGLAALLWKDRAPYLLAMLNVVKTWDGCPSLLTSIVDKAQWRHSEADVISLENGLARFYTQSFFNFFGRAAIVPHRLNLPTV</sequence>
<evidence type="ECO:0000313" key="3">
    <source>
        <dbReference type="Proteomes" id="UP000076154"/>
    </source>
</evidence>
<protein>
    <submittedName>
        <fullName evidence="2">Uncharacterized protein</fullName>
    </submittedName>
</protein>
<reference evidence="2" key="1">
    <citation type="submission" date="2018-04" db="EMBL/GenBank/DDBJ databases">
        <title>Whole genome sequencing of Hypsizygus marmoreus.</title>
        <authorList>
            <person name="Choi I.-G."/>
            <person name="Min B."/>
            <person name="Kim J.-G."/>
            <person name="Kim S."/>
            <person name="Oh Y.-L."/>
            <person name="Kong W.-S."/>
            <person name="Park H."/>
            <person name="Jeong J."/>
            <person name="Song E.-S."/>
        </authorList>
    </citation>
    <scope>NUCLEOTIDE SEQUENCE [LARGE SCALE GENOMIC DNA]</scope>
    <source>
        <strain evidence="2">51987-8</strain>
    </source>
</reference>
<feature type="region of interest" description="Disordered" evidence="1">
    <location>
        <begin position="360"/>
        <end position="412"/>
    </location>
</feature>
<accession>A0A369K8Z2</accession>
<evidence type="ECO:0000256" key="1">
    <source>
        <dbReference type="SAM" id="MobiDB-lite"/>
    </source>
</evidence>
<name>A0A369K8Z2_HYPMA</name>
<keyword evidence="3" id="KW-1185">Reference proteome</keyword>
<dbReference type="EMBL" id="LUEZ02000001">
    <property type="protein sequence ID" value="RDB31061.1"/>
    <property type="molecule type" value="Genomic_DNA"/>
</dbReference>
<dbReference type="Proteomes" id="UP000076154">
    <property type="component" value="Unassembled WGS sequence"/>
</dbReference>
<dbReference type="AlphaFoldDB" id="A0A369K8Z2"/>
<gene>
    <name evidence="2" type="ORF">Hypma_000014</name>
</gene>
<dbReference type="OrthoDB" id="2634326at2759"/>
<comment type="caution">
    <text evidence="2">The sequence shown here is derived from an EMBL/GenBank/DDBJ whole genome shotgun (WGS) entry which is preliminary data.</text>
</comment>